<dbReference type="Pfam" id="PF00145">
    <property type="entry name" value="DNA_methylase"/>
    <property type="match status" value="1"/>
</dbReference>
<feature type="region of interest" description="Disordered" evidence="3">
    <location>
        <begin position="1"/>
        <end position="22"/>
    </location>
</feature>
<dbReference type="SUPFAM" id="SSF53335">
    <property type="entry name" value="S-adenosyl-L-methionine-dependent methyltransferases"/>
    <property type="match status" value="1"/>
</dbReference>
<dbReference type="GO" id="GO:0032259">
    <property type="term" value="P:methylation"/>
    <property type="evidence" value="ECO:0007669"/>
    <property type="project" value="UniProtKB-KW"/>
</dbReference>
<evidence type="ECO:0000313" key="5">
    <source>
        <dbReference type="Proteomes" id="UP000815677"/>
    </source>
</evidence>
<organism evidence="4 5">
    <name type="scientific">Mycena chlorophos</name>
    <name type="common">Agaric fungus</name>
    <name type="synonym">Agaricus chlorophos</name>
    <dbReference type="NCBI Taxonomy" id="658473"/>
    <lineage>
        <taxon>Eukaryota</taxon>
        <taxon>Fungi</taxon>
        <taxon>Dikarya</taxon>
        <taxon>Basidiomycota</taxon>
        <taxon>Agaricomycotina</taxon>
        <taxon>Agaricomycetes</taxon>
        <taxon>Agaricomycetidae</taxon>
        <taxon>Agaricales</taxon>
        <taxon>Marasmiineae</taxon>
        <taxon>Mycenaceae</taxon>
        <taxon>Mycena</taxon>
    </lineage>
</organism>
<dbReference type="Proteomes" id="UP000815677">
    <property type="component" value="Unassembled WGS sequence"/>
</dbReference>
<dbReference type="InterPro" id="IPR029063">
    <property type="entry name" value="SAM-dependent_MTases_sf"/>
</dbReference>
<sequence length="200" mass="21259">AAPVPTITTGGASAEKRQGNARPQLIEPVLAPYYGGGSGLTAQSIDQPVPAITTKARFGLAEPIVIRTDQTGSGATGVRSADDPVHTLVSKANVGLSQPFVFPLTHHGEGRVYDVQEPLRTITGANRGELAISQPAADGYRIDILYRMLNYRELARAMSFDDGDDVYDFAGTSTEITKQIGNAVPCRTAAALFRALMEDK</sequence>
<protein>
    <submittedName>
        <fullName evidence="4">DNA methyltransferase</fullName>
    </submittedName>
</protein>
<gene>
    <name evidence="4" type="ORF">MCHLO_02206</name>
</gene>
<keyword evidence="2" id="KW-0808">Transferase</keyword>
<evidence type="ECO:0000256" key="1">
    <source>
        <dbReference type="ARBA" id="ARBA00022603"/>
    </source>
</evidence>
<reference evidence="4" key="1">
    <citation type="submission" date="2014-09" db="EMBL/GenBank/DDBJ databases">
        <title>Genome sequence of the luminous mushroom Mycena chlorophos for searching fungal bioluminescence genes.</title>
        <authorList>
            <person name="Tanaka Y."/>
            <person name="Kasuga D."/>
            <person name="Oba Y."/>
            <person name="Hase S."/>
            <person name="Sato K."/>
            <person name="Oba Y."/>
            <person name="Sakakibara Y."/>
        </authorList>
    </citation>
    <scope>NUCLEOTIDE SEQUENCE</scope>
</reference>
<proteinExistence type="predicted"/>
<keyword evidence="1 4" id="KW-0489">Methyltransferase</keyword>
<dbReference type="InterPro" id="IPR001525">
    <property type="entry name" value="C5_MeTfrase"/>
</dbReference>
<evidence type="ECO:0000313" key="4">
    <source>
        <dbReference type="EMBL" id="GAT44591.1"/>
    </source>
</evidence>
<evidence type="ECO:0000256" key="2">
    <source>
        <dbReference type="ARBA" id="ARBA00022679"/>
    </source>
</evidence>
<keyword evidence="5" id="KW-1185">Reference proteome</keyword>
<dbReference type="Gene3D" id="3.90.120.10">
    <property type="entry name" value="DNA Methylase, subunit A, domain 2"/>
    <property type="match status" value="1"/>
</dbReference>
<feature type="non-terminal residue" evidence="4">
    <location>
        <position position="1"/>
    </location>
</feature>
<dbReference type="GO" id="GO:0008168">
    <property type="term" value="F:methyltransferase activity"/>
    <property type="evidence" value="ECO:0007669"/>
    <property type="project" value="UniProtKB-KW"/>
</dbReference>
<name>A0ABQ0L442_MYCCL</name>
<accession>A0ABQ0L442</accession>
<dbReference type="EMBL" id="DF839870">
    <property type="protein sequence ID" value="GAT44591.1"/>
    <property type="molecule type" value="Genomic_DNA"/>
</dbReference>
<feature type="compositionally biased region" description="Polar residues" evidence="3">
    <location>
        <begin position="1"/>
        <end position="11"/>
    </location>
</feature>
<evidence type="ECO:0000256" key="3">
    <source>
        <dbReference type="SAM" id="MobiDB-lite"/>
    </source>
</evidence>